<protein>
    <submittedName>
        <fullName evidence="1">DUF3606 domain-containing protein</fullName>
    </submittedName>
</protein>
<dbReference type="Pfam" id="PF12244">
    <property type="entry name" value="DUF3606"/>
    <property type="match status" value="1"/>
</dbReference>
<dbReference type="InterPro" id="IPR022037">
    <property type="entry name" value="DUF3606"/>
</dbReference>
<reference evidence="1" key="1">
    <citation type="submission" date="2024-06" db="EMBL/GenBank/DDBJ databases">
        <authorList>
            <person name="Li T."/>
            <person name="Gao R."/>
        </authorList>
    </citation>
    <scope>NUCLEOTIDE SEQUENCE</scope>
    <source>
        <strain evidence="1">ZPR3</strain>
        <plasmid evidence="1">unnamed2</plasmid>
    </source>
</reference>
<geneLocation type="plasmid" evidence="1">
    <name>unnamed2</name>
</geneLocation>
<evidence type="ECO:0000313" key="1">
    <source>
        <dbReference type="EMBL" id="XBT97363.1"/>
    </source>
</evidence>
<gene>
    <name evidence="1" type="ORF">ABM479_29265</name>
</gene>
<keyword evidence="1" id="KW-0614">Plasmid</keyword>
<organism evidence="1">
    <name type="scientific">Rhizobium sp. ZPR3</name>
    <dbReference type="NCBI Taxonomy" id="3158967"/>
    <lineage>
        <taxon>Bacteria</taxon>
        <taxon>Pseudomonadati</taxon>
        <taxon>Pseudomonadota</taxon>
        <taxon>Alphaproteobacteria</taxon>
        <taxon>Hyphomicrobiales</taxon>
        <taxon>Rhizobiaceae</taxon>
        <taxon>Rhizobium/Agrobacterium group</taxon>
        <taxon>Rhizobium</taxon>
    </lineage>
</organism>
<dbReference type="AlphaFoldDB" id="A0AAU7S4T5"/>
<proteinExistence type="predicted"/>
<name>A0AAU7S4T5_9HYPH</name>
<accession>A0AAU7S4T5</accession>
<sequence>MADDKKKTGVPDSKTINMSEDWEKEYWKKKFDVSGQALAGAVKAVGKSAAKVEKYLEDKK</sequence>
<dbReference type="EMBL" id="CP157962">
    <property type="protein sequence ID" value="XBT97363.1"/>
    <property type="molecule type" value="Genomic_DNA"/>
</dbReference>
<dbReference type="RefSeq" id="WP_349962418.1">
    <property type="nucleotide sequence ID" value="NZ_CP157962.1"/>
</dbReference>